<dbReference type="SUPFAM" id="SSF46689">
    <property type="entry name" value="Homeodomain-like"/>
    <property type="match status" value="2"/>
</dbReference>
<dbReference type="InterPro" id="IPR009057">
    <property type="entry name" value="Homeodomain-like_sf"/>
</dbReference>
<name>A0A1N6NNQ8_9GAMM</name>
<dbReference type="STRING" id="49186.SAMN05421647_101450"/>
<dbReference type="SMART" id="SM00342">
    <property type="entry name" value="HTH_ARAC"/>
    <property type="match status" value="1"/>
</dbReference>
<proteinExistence type="predicted"/>
<keyword evidence="4" id="KW-0238">DNA-binding</keyword>
<dbReference type="PANTHER" id="PTHR47893">
    <property type="entry name" value="REGULATORY PROTEIN PCHR"/>
    <property type="match status" value="1"/>
</dbReference>
<evidence type="ECO:0000313" key="5">
    <source>
        <dbReference type="Proteomes" id="UP000186895"/>
    </source>
</evidence>
<sequence length="309" mass="34959">MQYSHSAGVFDTRTFTDQDLLTFGKRYALDYRFPDALRSSNILEGQVRELSLRSGMQLVYSNVQVMETYASSSLDPAPLNIIIMLQGSVSLSLGQERVELREKMALTLSLEREMQLDALQLSGQNLKVLTLSLDRAALANLQVPEQRKSGWTVWRLPEYLYQGLVQFRGDMSLSQMYLEGLSLQILSKGLVLDNSSAKSEDVRLPPQERLRLERVRDLIVASPQEGYSLSELAQIAAMSPSSLRSKFKACYGHTLFDFIKEQRLQRARDYLLQGFSVQQAANFSGYSYATNFTTAFRKYFGVAPSSLIR</sequence>
<evidence type="ECO:0000256" key="2">
    <source>
        <dbReference type="ARBA" id="ARBA00023163"/>
    </source>
</evidence>
<dbReference type="GO" id="GO:0043565">
    <property type="term" value="F:sequence-specific DNA binding"/>
    <property type="evidence" value="ECO:0007669"/>
    <property type="project" value="InterPro"/>
</dbReference>
<keyword evidence="5" id="KW-1185">Reference proteome</keyword>
<dbReference type="RefSeq" id="WP_076460449.1">
    <property type="nucleotide sequence ID" value="NZ_FTMN01000001.1"/>
</dbReference>
<keyword evidence="1" id="KW-0805">Transcription regulation</keyword>
<dbReference type="eggNOG" id="COG2207">
    <property type="taxonomic scope" value="Bacteria"/>
</dbReference>
<dbReference type="InterPro" id="IPR018060">
    <property type="entry name" value="HTH_AraC"/>
</dbReference>
<protein>
    <submittedName>
        <fullName evidence="4">AraC-type DNA-binding protein</fullName>
    </submittedName>
</protein>
<dbReference type="Pfam" id="PF12833">
    <property type="entry name" value="HTH_18"/>
    <property type="match status" value="1"/>
</dbReference>
<reference evidence="4 5" key="1">
    <citation type="submission" date="2017-01" db="EMBL/GenBank/DDBJ databases">
        <authorList>
            <person name="Mah S.A."/>
            <person name="Swanson W.J."/>
            <person name="Moy G.W."/>
            <person name="Vacquier V.D."/>
        </authorList>
    </citation>
    <scope>NUCLEOTIDE SEQUENCE [LARGE SCALE GENOMIC DNA]</scope>
    <source>
        <strain evidence="4 5">DSM 7027</strain>
    </source>
</reference>
<dbReference type="InterPro" id="IPR053142">
    <property type="entry name" value="PchR_regulatory_protein"/>
</dbReference>
<dbReference type="EMBL" id="FTMN01000001">
    <property type="protein sequence ID" value="SIP93667.1"/>
    <property type="molecule type" value="Genomic_DNA"/>
</dbReference>
<evidence type="ECO:0000259" key="3">
    <source>
        <dbReference type="PROSITE" id="PS01124"/>
    </source>
</evidence>
<evidence type="ECO:0000313" key="4">
    <source>
        <dbReference type="EMBL" id="SIP93667.1"/>
    </source>
</evidence>
<organism evidence="4 5">
    <name type="scientific">Marinobacterium stanieri</name>
    <dbReference type="NCBI Taxonomy" id="49186"/>
    <lineage>
        <taxon>Bacteria</taxon>
        <taxon>Pseudomonadati</taxon>
        <taxon>Pseudomonadota</taxon>
        <taxon>Gammaproteobacteria</taxon>
        <taxon>Oceanospirillales</taxon>
        <taxon>Oceanospirillaceae</taxon>
        <taxon>Marinobacterium</taxon>
    </lineage>
</organism>
<dbReference type="Proteomes" id="UP000186895">
    <property type="component" value="Unassembled WGS sequence"/>
</dbReference>
<dbReference type="PROSITE" id="PS01124">
    <property type="entry name" value="HTH_ARAC_FAMILY_2"/>
    <property type="match status" value="1"/>
</dbReference>
<keyword evidence="2" id="KW-0804">Transcription</keyword>
<gene>
    <name evidence="4" type="ORF">SAMN05421647_101450</name>
</gene>
<evidence type="ECO:0000256" key="1">
    <source>
        <dbReference type="ARBA" id="ARBA00023015"/>
    </source>
</evidence>
<dbReference type="Gene3D" id="1.10.10.60">
    <property type="entry name" value="Homeodomain-like"/>
    <property type="match status" value="1"/>
</dbReference>
<dbReference type="AlphaFoldDB" id="A0A1N6NNQ8"/>
<feature type="domain" description="HTH araC/xylS-type" evidence="3">
    <location>
        <begin position="213"/>
        <end position="309"/>
    </location>
</feature>
<accession>A0A1N6NNQ8</accession>
<dbReference type="PANTHER" id="PTHR47893:SF1">
    <property type="entry name" value="REGULATORY PROTEIN PCHR"/>
    <property type="match status" value="1"/>
</dbReference>
<dbReference type="GO" id="GO:0003700">
    <property type="term" value="F:DNA-binding transcription factor activity"/>
    <property type="evidence" value="ECO:0007669"/>
    <property type="project" value="InterPro"/>
</dbReference>